<feature type="transmembrane region" description="Helical" evidence="5">
    <location>
        <begin position="665"/>
        <end position="683"/>
    </location>
</feature>
<evidence type="ECO:0000259" key="6">
    <source>
        <dbReference type="Pfam" id="PF01061"/>
    </source>
</evidence>
<feature type="domain" description="ABC-2 type transporter transmembrane" evidence="6">
    <location>
        <begin position="621"/>
        <end position="741"/>
    </location>
</feature>
<evidence type="ECO:0000256" key="1">
    <source>
        <dbReference type="ARBA" id="ARBA00004141"/>
    </source>
</evidence>
<name>A0A6L9ST26_9BIFI</name>
<feature type="transmembrane region" description="Helical" evidence="5">
    <location>
        <begin position="695"/>
        <end position="714"/>
    </location>
</feature>
<accession>A0A6L9ST26</accession>
<evidence type="ECO:0000259" key="7">
    <source>
        <dbReference type="Pfam" id="PF12698"/>
    </source>
</evidence>
<dbReference type="EMBL" id="WHZV01000004">
    <property type="protein sequence ID" value="NEG55235.1"/>
    <property type="molecule type" value="Genomic_DNA"/>
</dbReference>
<evidence type="ECO:0000256" key="5">
    <source>
        <dbReference type="SAM" id="Phobius"/>
    </source>
</evidence>
<dbReference type="GO" id="GO:0016020">
    <property type="term" value="C:membrane"/>
    <property type="evidence" value="ECO:0007669"/>
    <property type="project" value="UniProtKB-SubCell"/>
</dbReference>
<evidence type="ECO:0000313" key="8">
    <source>
        <dbReference type="EMBL" id="NEG55235.1"/>
    </source>
</evidence>
<reference evidence="8 9" key="1">
    <citation type="submission" date="2019-10" db="EMBL/GenBank/DDBJ databases">
        <title>Bifidobacterium from non-human primates.</title>
        <authorList>
            <person name="Modesto M."/>
        </authorList>
    </citation>
    <scope>NUCLEOTIDE SEQUENCE [LARGE SCALE GENOMIC DNA]</scope>
    <source>
        <strain evidence="8 9">SMA15</strain>
    </source>
</reference>
<keyword evidence="2 5" id="KW-0812">Transmembrane</keyword>
<dbReference type="InterPro" id="IPR013525">
    <property type="entry name" value="ABC2_TM"/>
</dbReference>
<dbReference type="Proteomes" id="UP000483293">
    <property type="component" value="Unassembled WGS sequence"/>
</dbReference>
<evidence type="ECO:0000256" key="4">
    <source>
        <dbReference type="ARBA" id="ARBA00023136"/>
    </source>
</evidence>
<dbReference type="PANTHER" id="PTHR43077:SF10">
    <property type="entry name" value="TRANSPORT PERMEASE PROTEIN"/>
    <property type="match status" value="1"/>
</dbReference>
<dbReference type="RefSeq" id="WP_163196954.1">
    <property type="nucleotide sequence ID" value="NZ_WHZV01000004.1"/>
</dbReference>
<evidence type="ECO:0000256" key="2">
    <source>
        <dbReference type="ARBA" id="ARBA00022692"/>
    </source>
</evidence>
<feature type="transmembrane region" description="Helical" evidence="5">
    <location>
        <begin position="635"/>
        <end position="659"/>
    </location>
</feature>
<dbReference type="GO" id="GO:0140359">
    <property type="term" value="F:ABC-type transporter activity"/>
    <property type="evidence" value="ECO:0007669"/>
    <property type="project" value="InterPro"/>
</dbReference>
<comment type="caution">
    <text evidence="8">The sequence shown here is derived from an EMBL/GenBank/DDBJ whole genome shotgun (WGS) entry which is preliminary data.</text>
</comment>
<organism evidence="8 9">
    <name type="scientific">Bifidobacterium platyrrhinorum</name>
    <dbReference type="NCBI Taxonomy" id="2661628"/>
    <lineage>
        <taxon>Bacteria</taxon>
        <taxon>Bacillati</taxon>
        <taxon>Actinomycetota</taxon>
        <taxon>Actinomycetes</taxon>
        <taxon>Bifidobacteriales</taxon>
        <taxon>Bifidobacteriaceae</taxon>
        <taxon>Bifidobacterium</taxon>
    </lineage>
</organism>
<dbReference type="Pfam" id="PF01061">
    <property type="entry name" value="ABC2_membrane"/>
    <property type="match status" value="1"/>
</dbReference>
<keyword evidence="3 5" id="KW-1133">Transmembrane helix</keyword>
<dbReference type="NCBIfam" id="TIGR03062">
    <property type="entry name" value="pip_yhgE_Cterm"/>
    <property type="match status" value="1"/>
</dbReference>
<dbReference type="InterPro" id="IPR017501">
    <property type="entry name" value="Phage_infect_YhgE_C"/>
</dbReference>
<comment type="subcellular location">
    <subcellularLocation>
        <location evidence="1">Membrane</location>
        <topology evidence="1">Multi-pass membrane protein</topology>
    </subcellularLocation>
</comment>
<dbReference type="AlphaFoldDB" id="A0A6L9ST26"/>
<proteinExistence type="predicted"/>
<dbReference type="InterPro" id="IPR017500">
    <property type="entry name" value="Phage_infect_YhgE_N"/>
</dbReference>
<evidence type="ECO:0000313" key="9">
    <source>
        <dbReference type="Proteomes" id="UP000483293"/>
    </source>
</evidence>
<dbReference type="InterPro" id="IPR051328">
    <property type="entry name" value="T7SS_ABC-Transporter"/>
</dbReference>
<keyword evidence="9" id="KW-1185">Reference proteome</keyword>
<feature type="domain" description="ABC-2 type transporter transmembrane" evidence="7">
    <location>
        <begin position="29"/>
        <end position="222"/>
    </location>
</feature>
<dbReference type="PANTHER" id="PTHR43077">
    <property type="entry name" value="TRANSPORT PERMEASE YVFS-RELATED"/>
    <property type="match status" value="1"/>
</dbReference>
<dbReference type="NCBIfam" id="TIGR03061">
    <property type="entry name" value="pip_yhgE_Nterm"/>
    <property type="match status" value="1"/>
</dbReference>
<sequence length="791" mass="83334">MRNIWRIFARDVQQATRNVIAIIVAMGLVIVPALYAWYNIAASWNPYGNTKALKVAVANTDAGYKSDLMPVRVNVGETVTSALRANHQLDWQFVDKEKAIDGVHSGTYYAALVIPKSFSADMMTLFSPKIRHAKLDYYLNEKINPIAPHITDQGASTVATTIDRTFVKTLGQVALGLASNVATYADSLQMKQYMDNATQHITAMSSQLKGASAQASAYADLLGAADGVIASTDRLLGSAGDSAASARKALKQGRQGAKSLSKAMSGAADGVDGALRQAGDAYDQVDRHIDAAFGDVNTQSGQVAATLTDLQSKVGAQAEAYGKYADALRSLAGSVPGDGAAAQAARDALNTAADQAQTVQRQLSDAAASLGDAAKRVTDGTADMESTRQELKTQIAAARKSLDDAASTYRSTLRPQIDALTASMNDMVSQAGTVIDGLTATTASVRGLSGGVLSSLADVRSTFDDTARMLGESATKLDDLNAKFTAAVSGIGGSGSGADGSGSGVDLSAITSADPDAIATLLSAPVSVDREAIYPIANYGSAMAPFYTILAIWVGAIILVAMLKVAISDHEKAKILGLGNVLPLGEDVGLRDAVIIGRAAGPGAMLDVLRKPHSESPGNARRFGLRLHQEYFGRYMIFGTLALMQGTLVCLGDLLYLGVQCEHPVRFMMVGWLAALVFSNIVYTLTVSFGDIGKAIAVVLLVMQVAGSGGTFPVETLPPFFQAVSHWLLFPYAVDAMHSAMAGAYGMEYWVAMGKLALFLMPSLVLGLVLRKPVIHLNDWIIRNLESTKVM</sequence>
<dbReference type="Gene3D" id="3.40.1710.10">
    <property type="entry name" value="abc type-2 transporter like domain"/>
    <property type="match status" value="1"/>
</dbReference>
<dbReference type="Pfam" id="PF12698">
    <property type="entry name" value="ABC2_membrane_3"/>
    <property type="match status" value="1"/>
</dbReference>
<feature type="transmembrane region" description="Helical" evidence="5">
    <location>
        <begin position="749"/>
        <end position="770"/>
    </location>
</feature>
<protein>
    <submittedName>
        <fullName evidence="8">DUF3533 domain-containing protein</fullName>
    </submittedName>
</protein>
<gene>
    <name evidence="8" type="ORF">GFD21_05530</name>
</gene>
<feature type="transmembrane region" description="Helical" evidence="5">
    <location>
        <begin position="20"/>
        <end position="38"/>
    </location>
</feature>
<feature type="transmembrane region" description="Helical" evidence="5">
    <location>
        <begin position="546"/>
        <end position="567"/>
    </location>
</feature>
<evidence type="ECO:0000256" key="3">
    <source>
        <dbReference type="ARBA" id="ARBA00022989"/>
    </source>
</evidence>
<keyword evidence="4 5" id="KW-0472">Membrane</keyword>